<evidence type="ECO:0000313" key="3">
    <source>
        <dbReference type="Proteomes" id="UP000676079"/>
    </source>
</evidence>
<keyword evidence="3" id="KW-1185">Reference proteome</keyword>
<sequence>MLAEVERGYVVPRDRRGRAPCATRENEVGNEVDEVNRTVPVLAEVGALPVWVTPAHAGRLLGMSRTTVYRHLNHGTFPVPVYKVGRHWRIPTAGLLVFLGLSTTCGCGARTTTPEENEDR</sequence>
<feature type="domain" description="Helix-turn-helix" evidence="1">
    <location>
        <begin position="51"/>
        <end position="99"/>
    </location>
</feature>
<evidence type="ECO:0000259" key="1">
    <source>
        <dbReference type="Pfam" id="PF12728"/>
    </source>
</evidence>
<dbReference type="Pfam" id="PF12728">
    <property type="entry name" value="HTH_17"/>
    <property type="match status" value="1"/>
</dbReference>
<dbReference type="EMBL" id="CP074133">
    <property type="protein sequence ID" value="QUX26290.1"/>
    <property type="molecule type" value="Genomic_DNA"/>
</dbReference>
<dbReference type="Proteomes" id="UP000676079">
    <property type="component" value="Chromosome"/>
</dbReference>
<protein>
    <submittedName>
        <fullName evidence="2">Helix-turn-helix domain-containing protein</fullName>
    </submittedName>
</protein>
<reference evidence="2 3" key="1">
    <citation type="submission" date="2021-05" db="EMBL/GenBank/DDBJ databases">
        <title>Direct Submission.</title>
        <authorList>
            <person name="Li K."/>
            <person name="Gao J."/>
        </authorList>
    </citation>
    <scope>NUCLEOTIDE SEQUENCE [LARGE SCALE GENOMIC DNA]</scope>
    <source>
        <strain evidence="2 3">Mg02</strain>
    </source>
</reference>
<dbReference type="InterPro" id="IPR041657">
    <property type="entry name" value="HTH_17"/>
</dbReference>
<accession>A0ABX8BX62</accession>
<organism evidence="2 3">
    <name type="scientific">Nocardiopsis changdeensis</name>
    <dbReference type="NCBI Taxonomy" id="2831969"/>
    <lineage>
        <taxon>Bacteria</taxon>
        <taxon>Bacillati</taxon>
        <taxon>Actinomycetota</taxon>
        <taxon>Actinomycetes</taxon>
        <taxon>Streptosporangiales</taxon>
        <taxon>Nocardiopsidaceae</taxon>
        <taxon>Nocardiopsis</taxon>
    </lineage>
</organism>
<proteinExistence type="predicted"/>
<evidence type="ECO:0000313" key="2">
    <source>
        <dbReference type="EMBL" id="QUX26290.1"/>
    </source>
</evidence>
<name>A0ABX8BX62_9ACTN</name>
<gene>
    <name evidence="2" type="ORF">KGD84_30120</name>
</gene>